<comment type="catalytic activity">
    <reaction evidence="6">
        <text>L-lysyl-tRNA(Lys) + a 1,2-diacyl-sn-glycero-3-phospho-(1'-sn-glycerol) = a 1,2-diacyl-sn-glycero-3-phospho-1'-(3'-O-L-lysyl)-sn-glycerol + tRNA(Lys)</text>
        <dbReference type="Rhea" id="RHEA:10668"/>
        <dbReference type="Rhea" id="RHEA-COMP:9696"/>
        <dbReference type="Rhea" id="RHEA-COMP:9697"/>
        <dbReference type="ChEBI" id="CHEBI:64716"/>
        <dbReference type="ChEBI" id="CHEBI:75792"/>
        <dbReference type="ChEBI" id="CHEBI:78442"/>
        <dbReference type="ChEBI" id="CHEBI:78529"/>
        <dbReference type="EC" id="2.3.2.3"/>
    </reaction>
</comment>
<proteinExistence type="inferred from homology"/>
<comment type="similarity">
    <text evidence="6">Belongs to the LPG synthase family.</text>
</comment>
<reference evidence="7" key="1">
    <citation type="submission" date="2020-10" db="EMBL/GenBank/DDBJ databases">
        <authorList>
            <person name="Gilroy R."/>
        </authorList>
    </citation>
    <scope>NUCLEOTIDE SEQUENCE</scope>
    <source>
        <strain evidence="7">ChiBcec2-4451</strain>
    </source>
</reference>
<comment type="function">
    <text evidence="6">Catalyzes the transfer of a lysyl group from L-lysyl-tRNA(Lys) to membrane-bound phosphatidylglycerol (PG), which produces lysylphosphatidylglycerol (LPG), a major component of the bacterial membrane with a positive net charge. LPG synthesis contributes to bacterial virulence as it is involved in the resistance mechanism against cationic antimicrobial peptides (CAMP) produces by the host's immune system (defensins, cathelicidins) and by the competing microorganisms.</text>
</comment>
<sequence>MTKKKMIGNILFLLLIFGLTFYGVFGGEDLKALRESVGRADIRWLLPAVLCVLFFIWGESFIIHYLLRTLKVPLARWKCFLVSSVGFFFSCITPSASGGQPMQIVYMKKENVPLPVSTLVLMIVTITYKLVLVLIGVYLPLFDRGFMEKYLKDILPVYWLGLGLNVVCVGILLLLVFHPMLMKRMLCAGCSLLARMGLMKNRKKWLEKLEHSMQLYRETAVYLKKHFPVILKVLFLTFLQRLSLFAVTWFVYRSFGLKGAGLYELLLLTAVISVTVDMLPLPGGMGISEKLFLVIFAPVFGAALLLPGMILSRGLSYYTELLLSALMTVAAHLLLGKKKKSRNGECA</sequence>
<dbReference type="PANTHER" id="PTHR37693:SF1">
    <property type="entry name" value="INTEGRAL MEMBRANE PROTEIN"/>
    <property type="match status" value="1"/>
</dbReference>
<feature type="transmembrane region" description="Helical" evidence="6">
    <location>
        <begin position="181"/>
        <end position="198"/>
    </location>
</feature>
<keyword evidence="6" id="KW-0443">Lipid metabolism</keyword>
<dbReference type="AlphaFoldDB" id="A0A9D1NWE8"/>
<evidence type="ECO:0000256" key="2">
    <source>
        <dbReference type="ARBA" id="ARBA00022475"/>
    </source>
</evidence>
<dbReference type="Proteomes" id="UP000886723">
    <property type="component" value="Unassembled WGS sequence"/>
</dbReference>
<dbReference type="GO" id="GO:0005886">
    <property type="term" value="C:plasma membrane"/>
    <property type="evidence" value="ECO:0007669"/>
    <property type="project" value="UniProtKB-SubCell"/>
</dbReference>
<organism evidence="7 8">
    <name type="scientific">Candidatus Pullilachnospira stercoravium</name>
    <dbReference type="NCBI Taxonomy" id="2840913"/>
    <lineage>
        <taxon>Bacteria</taxon>
        <taxon>Bacillati</taxon>
        <taxon>Bacillota</taxon>
        <taxon>Clostridia</taxon>
        <taxon>Lachnospirales</taxon>
        <taxon>Lachnospiraceae</taxon>
        <taxon>Lachnospiraceae incertae sedis</taxon>
        <taxon>Candidatus Pullilachnospira</taxon>
    </lineage>
</organism>
<keyword evidence="3 6" id="KW-0812">Transmembrane</keyword>
<comment type="caution">
    <text evidence="7">The sequence shown here is derived from an EMBL/GenBank/DDBJ whole genome shotgun (WGS) entry which is preliminary data.</text>
</comment>
<feature type="transmembrane region" description="Helical" evidence="6">
    <location>
        <begin position="233"/>
        <end position="255"/>
    </location>
</feature>
<keyword evidence="6" id="KW-0046">Antibiotic resistance</keyword>
<evidence type="ECO:0000256" key="3">
    <source>
        <dbReference type="ARBA" id="ARBA00022692"/>
    </source>
</evidence>
<evidence type="ECO:0000256" key="4">
    <source>
        <dbReference type="ARBA" id="ARBA00022989"/>
    </source>
</evidence>
<feature type="transmembrane region" description="Helical" evidence="6">
    <location>
        <begin position="42"/>
        <end position="67"/>
    </location>
</feature>
<keyword evidence="6" id="KW-0808">Transferase</keyword>
<gene>
    <name evidence="6" type="primary">mprF</name>
    <name evidence="7" type="ORF">IAA63_09865</name>
</gene>
<dbReference type="NCBIfam" id="TIGR00374">
    <property type="entry name" value="flippase-like domain"/>
    <property type="match status" value="1"/>
</dbReference>
<dbReference type="GO" id="GO:0006629">
    <property type="term" value="P:lipid metabolic process"/>
    <property type="evidence" value="ECO:0007669"/>
    <property type="project" value="UniProtKB-KW"/>
</dbReference>
<evidence type="ECO:0000313" key="7">
    <source>
        <dbReference type="EMBL" id="HIV13428.1"/>
    </source>
</evidence>
<protein>
    <recommendedName>
        <fullName evidence="6">Phosphatidylglycerol lysyltransferase</fullName>
        <ecNumber evidence="6">2.3.2.3</ecNumber>
    </recommendedName>
    <alternativeName>
        <fullName evidence="6">Lysylphosphatidylglycerol synthase</fullName>
    </alternativeName>
</protein>
<keyword evidence="2" id="KW-1003">Cell membrane</keyword>
<name>A0A9D1NWE8_9FIRM</name>
<feature type="transmembrane region" description="Helical" evidence="6">
    <location>
        <begin position="154"/>
        <end position="175"/>
    </location>
</feature>
<dbReference type="GO" id="GO:0050071">
    <property type="term" value="F:phosphatidylglycerol lysyltransferase activity"/>
    <property type="evidence" value="ECO:0007669"/>
    <property type="project" value="UniProtKB-EC"/>
</dbReference>
<feature type="transmembrane region" description="Helical" evidence="6">
    <location>
        <begin position="119"/>
        <end position="142"/>
    </location>
</feature>
<keyword evidence="4 6" id="KW-1133">Transmembrane helix</keyword>
<dbReference type="EMBL" id="DVON01000204">
    <property type="protein sequence ID" value="HIV13428.1"/>
    <property type="molecule type" value="Genomic_DNA"/>
</dbReference>
<keyword evidence="5 6" id="KW-0472">Membrane</keyword>
<feature type="transmembrane region" description="Helical" evidence="6">
    <location>
        <begin position="261"/>
        <end position="279"/>
    </location>
</feature>
<dbReference type="EC" id="2.3.2.3" evidence="6"/>
<dbReference type="Pfam" id="PF03706">
    <property type="entry name" value="LPG_synthase_TM"/>
    <property type="match status" value="1"/>
</dbReference>
<feature type="transmembrane region" description="Helical" evidence="6">
    <location>
        <begin position="291"/>
        <end position="311"/>
    </location>
</feature>
<feature type="transmembrane region" description="Helical" evidence="6">
    <location>
        <begin position="317"/>
        <end position="335"/>
    </location>
</feature>
<comment type="subcellular location">
    <subcellularLocation>
        <location evidence="1 6">Cell membrane</location>
        <topology evidence="1 6">Multi-pass membrane protein</topology>
    </subcellularLocation>
</comment>
<evidence type="ECO:0000256" key="6">
    <source>
        <dbReference type="RuleBase" id="RU363042"/>
    </source>
</evidence>
<dbReference type="GO" id="GO:0046677">
    <property type="term" value="P:response to antibiotic"/>
    <property type="evidence" value="ECO:0007669"/>
    <property type="project" value="UniProtKB-KW"/>
</dbReference>
<evidence type="ECO:0000256" key="5">
    <source>
        <dbReference type="ARBA" id="ARBA00023136"/>
    </source>
</evidence>
<evidence type="ECO:0000256" key="1">
    <source>
        <dbReference type="ARBA" id="ARBA00004651"/>
    </source>
</evidence>
<accession>A0A9D1NWE8</accession>
<evidence type="ECO:0000313" key="8">
    <source>
        <dbReference type="Proteomes" id="UP000886723"/>
    </source>
</evidence>
<dbReference type="InterPro" id="IPR022791">
    <property type="entry name" value="L-PG_synthase/AglD"/>
</dbReference>
<dbReference type="PANTHER" id="PTHR37693">
    <property type="entry name" value="PHOSPHATIDYLGLYCEROL LYSYLTRANSFERASE"/>
    <property type="match status" value="1"/>
</dbReference>
<feature type="transmembrane region" description="Helical" evidence="6">
    <location>
        <begin position="79"/>
        <end position="99"/>
    </location>
</feature>
<reference evidence="7" key="2">
    <citation type="journal article" date="2021" name="PeerJ">
        <title>Extensive microbial diversity within the chicken gut microbiome revealed by metagenomics and culture.</title>
        <authorList>
            <person name="Gilroy R."/>
            <person name="Ravi A."/>
            <person name="Getino M."/>
            <person name="Pursley I."/>
            <person name="Horton D.L."/>
            <person name="Alikhan N.F."/>
            <person name="Baker D."/>
            <person name="Gharbi K."/>
            <person name="Hall N."/>
            <person name="Watson M."/>
            <person name="Adriaenssens E.M."/>
            <person name="Foster-Nyarko E."/>
            <person name="Jarju S."/>
            <person name="Secka A."/>
            <person name="Antonio M."/>
            <person name="Oren A."/>
            <person name="Chaudhuri R.R."/>
            <person name="La Ragione R."/>
            <person name="Hildebrand F."/>
            <person name="Pallen M.J."/>
        </authorList>
    </citation>
    <scope>NUCLEOTIDE SEQUENCE</scope>
    <source>
        <strain evidence="7">ChiBcec2-4451</strain>
    </source>
</reference>